<organism evidence="1 2">
    <name type="scientific">Rosa chinensis</name>
    <name type="common">China rose</name>
    <dbReference type="NCBI Taxonomy" id="74649"/>
    <lineage>
        <taxon>Eukaryota</taxon>
        <taxon>Viridiplantae</taxon>
        <taxon>Streptophyta</taxon>
        <taxon>Embryophyta</taxon>
        <taxon>Tracheophyta</taxon>
        <taxon>Spermatophyta</taxon>
        <taxon>Magnoliopsida</taxon>
        <taxon>eudicotyledons</taxon>
        <taxon>Gunneridae</taxon>
        <taxon>Pentapetalae</taxon>
        <taxon>rosids</taxon>
        <taxon>fabids</taxon>
        <taxon>Rosales</taxon>
        <taxon>Rosaceae</taxon>
        <taxon>Rosoideae</taxon>
        <taxon>Rosoideae incertae sedis</taxon>
        <taxon>Rosa</taxon>
    </lineage>
</organism>
<sequence length="300" mass="32986">MKTLAALPLALTVVPPPQVGNKQSRSGRLPTPRHLGQFPPITFEPSSLRVHLPLSRSAAVINDYGGRIVLLCPDRGDAYGGPNKPSNLRPLDSILFLPSTVLVLSRLEPSSWEGCLQSSWWPDWWRLDFQISELDGGGGLYYGREVFTIRLPSSRSIAARWCSPKSGDRHHASSSLGWSWPLEALKSSCLMEALEVRKILLQFARAETRGVRPRSEGLETSNFASRRTGGGTPCIVPDNGVFPMGMPTSWRFGRLPAILVEREACWWVLGLLGLLVLKSSFGLESLGSGMSIGSLYPFFN</sequence>
<gene>
    <name evidence="1" type="ORF">RchiOBHm_Chr1g0355701</name>
</gene>
<dbReference type="EMBL" id="PDCK01000039">
    <property type="protein sequence ID" value="PRQ58115.1"/>
    <property type="molecule type" value="Genomic_DNA"/>
</dbReference>
<reference evidence="1 2" key="1">
    <citation type="journal article" date="2018" name="Nat. Genet.">
        <title>The Rosa genome provides new insights in the design of modern roses.</title>
        <authorList>
            <person name="Bendahmane M."/>
        </authorList>
    </citation>
    <scope>NUCLEOTIDE SEQUENCE [LARGE SCALE GENOMIC DNA]</scope>
    <source>
        <strain evidence="2">cv. Old Blush</strain>
    </source>
</reference>
<dbReference type="Gramene" id="PRQ58115">
    <property type="protein sequence ID" value="PRQ58115"/>
    <property type="gene ID" value="RchiOBHm_Chr1g0355701"/>
</dbReference>
<protein>
    <submittedName>
        <fullName evidence="1">Uncharacterized protein</fullName>
    </submittedName>
</protein>
<comment type="caution">
    <text evidence="1">The sequence shown here is derived from an EMBL/GenBank/DDBJ whole genome shotgun (WGS) entry which is preliminary data.</text>
</comment>
<accession>A0A2P6SHF1</accession>
<keyword evidence="2" id="KW-1185">Reference proteome</keyword>
<dbReference type="AlphaFoldDB" id="A0A2P6SHF1"/>
<name>A0A2P6SHF1_ROSCH</name>
<proteinExistence type="predicted"/>
<evidence type="ECO:0000313" key="2">
    <source>
        <dbReference type="Proteomes" id="UP000238479"/>
    </source>
</evidence>
<dbReference type="Proteomes" id="UP000238479">
    <property type="component" value="Chromosome 1"/>
</dbReference>
<evidence type="ECO:0000313" key="1">
    <source>
        <dbReference type="EMBL" id="PRQ58115.1"/>
    </source>
</evidence>